<proteinExistence type="predicted"/>
<dbReference type="RefSeq" id="XP_009689891.1">
    <property type="nucleotide sequence ID" value="XM_009691596.1"/>
</dbReference>
<dbReference type="GeneID" id="20713865"/>
<organism evidence="2 3">
    <name type="scientific">Theileria orientalis strain Shintoku</name>
    <dbReference type="NCBI Taxonomy" id="869250"/>
    <lineage>
        <taxon>Eukaryota</taxon>
        <taxon>Sar</taxon>
        <taxon>Alveolata</taxon>
        <taxon>Apicomplexa</taxon>
        <taxon>Aconoidasida</taxon>
        <taxon>Piroplasmida</taxon>
        <taxon>Theileriidae</taxon>
        <taxon>Theileria</taxon>
    </lineage>
</organism>
<keyword evidence="3" id="KW-1185">Reference proteome</keyword>
<evidence type="ECO:0000313" key="3">
    <source>
        <dbReference type="Proteomes" id="UP000003786"/>
    </source>
</evidence>
<dbReference type="eggNOG" id="ENOG502RSZJ">
    <property type="taxonomic scope" value="Eukaryota"/>
</dbReference>
<dbReference type="KEGG" id="tot:TOT_010001044"/>
<dbReference type="OMA" id="DYHINTL"/>
<dbReference type="OrthoDB" id="40902at2759"/>
<accession>J4D6I4</accession>
<protein>
    <recommendedName>
        <fullName evidence="1">Protein kinase domain-containing protein</fullName>
    </recommendedName>
</protein>
<dbReference type="InterPro" id="IPR011009">
    <property type="entry name" value="Kinase-like_dom_sf"/>
</dbReference>
<dbReference type="InterPro" id="IPR000719">
    <property type="entry name" value="Prot_kinase_dom"/>
</dbReference>
<dbReference type="Proteomes" id="UP000003786">
    <property type="component" value="Chromosome 1"/>
</dbReference>
<dbReference type="GO" id="GO:0004672">
    <property type="term" value="F:protein kinase activity"/>
    <property type="evidence" value="ECO:0007669"/>
    <property type="project" value="InterPro"/>
</dbReference>
<dbReference type="PROSITE" id="PS50011">
    <property type="entry name" value="PROTEIN_KINASE_DOM"/>
    <property type="match status" value="1"/>
</dbReference>
<dbReference type="EMBL" id="AP011946">
    <property type="protein sequence ID" value="BAM39590.1"/>
    <property type="molecule type" value="Genomic_DNA"/>
</dbReference>
<dbReference type="GO" id="GO:0005524">
    <property type="term" value="F:ATP binding"/>
    <property type="evidence" value="ECO:0007669"/>
    <property type="project" value="InterPro"/>
</dbReference>
<gene>
    <name evidence="2" type="ORF">TOT_010001044</name>
</gene>
<dbReference type="STRING" id="869250.J4D6I4"/>
<dbReference type="SUPFAM" id="SSF56112">
    <property type="entry name" value="Protein kinase-like (PK-like)"/>
    <property type="match status" value="1"/>
</dbReference>
<feature type="domain" description="Protein kinase" evidence="1">
    <location>
        <begin position="194"/>
        <end position="488"/>
    </location>
</feature>
<sequence length="488" mass="55423">MGETPSNAILDVSTDRQNIFKDGQLSDGMDSTLLSDSATFSHPPNTDFPNTCLNGDINFSLNNEEEFINLIHSQSFEDYVRSTDSTLLRRYSCPCFHTDFNLNGFNFPEDLNTCGPALSSERAPNGRNMTRCRRTEPMKCCNHLRNNTWGSLIYRFRKFCLESNKNCLTKPLALVTDPNTSLRNTDLHSKPVDKPLKRFDGDSIQYAVFKPINLSINKTNSLNGFVASKEEKEDVVFVVKSSTGHPITKYGLTRIISCTKRQEYEVVDHNTGDYYLLKLTNDVNIFNIYETVFDQPHPNLVEVTQLLTNVDSSYSESPRPKQKNGQIYYILLNSFKHMALTDYHINTLPSLINFKVLKMIVKGLLKALVYLHSRSLALTKLTMKSVIICRSHEDEFCNGDDVVAKIVDLDDAKLSRSPKEYQNDIRLVGNLLYAFIEGRHLQSNHVFKSSLWTASPQMFDFCITALAKLTAFNSATEALIHPWITSLD</sequence>
<evidence type="ECO:0000259" key="1">
    <source>
        <dbReference type="PROSITE" id="PS50011"/>
    </source>
</evidence>
<dbReference type="VEuPathDB" id="PiroplasmaDB:TOT_010001044"/>
<name>J4D6I4_THEOR</name>
<reference evidence="2 3" key="1">
    <citation type="journal article" date="2012" name="MBio">
        <title>Comparative genome analysis of three eukaryotic parasites with differing abilities to transform leukocytes reveals key mediators of Theileria-induced leukocyte transformation.</title>
        <authorList>
            <person name="Hayashida K."/>
            <person name="Hara Y."/>
            <person name="Abe T."/>
            <person name="Yamasaki C."/>
            <person name="Toyoda A."/>
            <person name="Kosuge T."/>
            <person name="Suzuki Y."/>
            <person name="Sato Y."/>
            <person name="Kawashima S."/>
            <person name="Katayama T."/>
            <person name="Wakaguri H."/>
            <person name="Inoue N."/>
            <person name="Homma K."/>
            <person name="Tada-Umezaki M."/>
            <person name="Yagi Y."/>
            <person name="Fujii Y."/>
            <person name="Habara T."/>
            <person name="Kanehisa M."/>
            <person name="Watanabe H."/>
            <person name="Ito K."/>
            <person name="Gojobori T."/>
            <person name="Sugawara H."/>
            <person name="Imanishi T."/>
            <person name="Weir W."/>
            <person name="Gardner M."/>
            <person name="Pain A."/>
            <person name="Shiels B."/>
            <person name="Hattori M."/>
            <person name="Nene V."/>
            <person name="Sugimoto C."/>
        </authorList>
    </citation>
    <scope>NUCLEOTIDE SEQUENCE [LARGE SCALE GENOMIC DNA]</scope>
    <source>
        <strain evidence="2 3">Shintoku</strain>
    </source>
</reference>
<dbReference type="AlphaFoldDB" id="J4D6I4"/>
<evidence type="ECO:0000313" key="2">
    <source>
        <dbReference type="EMBL" id="BAM39590.1"/>
    </source>
</evidence>